<evidence type="ECO:0008006" key="9">
    <source>
        <dbReference type="Google" id="ProtNLM"/>
    </source>
</evidence>
<organism evidence="7 8">
    <name type="scientific">Candidatus Marsarchaeota G2 archaeon OSP_D</name>
    <dbReference type="NCBI Taxonomy" id="1978157"/>
    <lineage>
        <taxon>Archaea</taxon>
        <taxon>Candidatus Marsarchaeota</taxon>
        <taxon>Candidatus Marsarchaeota group 2</taxon>
    </lineage>
</organism>
<evidence type="ECO:0000256" key="5">
    <source>
        <dbReference type="ARBA" id="ARBA00023136"/>
    </source>
</evidence>
<keyword evidence="3 6" id="KW-0812">Transmembrane</keyword>
<dbReference type="AlphaFoldDB" id="A0A2R6ALE3"/>
<evidence type="ECO:0000256" key="2">
    <source>
        <dbReference type="ARBA" id="ARBA00022475"/>
    </source>
</evidence>
<dbReference type="PANTHER" id="PTHR23513:SF6">
    <property type="entry name" value="MAJOR FACILITATOR SUPERFAMILY ASSOCIATED DOMAIN-CONTAINING PROTEIN"/>
    <property type="match status" value="1"/>
</dbReference>
<accession>A0A2R6ALE3</accession>
<feature type="transmembrane region" description="Helical" evidence="6">
    <location>
        <begin position="221"/>
        <end position="243"/>
    </location>
</feature>
<dbReference type="SUPFAM" id="SSF103473">
    <property type="entry name" value="MFS general substrate transporter"/>
    <property type="match status" value="1"/>
</dbReference>
<dbReference type="Pfam" id="PF07690">
    <property type="entry name" value="MFS_1"/>
    <property type="match status" value="1"/>
</dbReference>
<dbReference type="PANTHER" id="PTHR23513">
    <property type="entry name" value="INTEGRAL MEMBRANE EFFLUX PROTEIN-RELATED"/>
    <property type="match status" value="1"/>
</dbReference>
<keyword evidence="5 6" id="KW-0472">Membrane</keyword>
<feature type="transmembrane region" description="Helical" evidence="6">
    <location>
        <begin position="351"/>
        <end position="370"/>
    </location>
</feature>
<dbReference type="InterPro" id="IPR011701">
    <property type="entry name" value="MFS"/>
</dbReference>
<gene>
    <name evidence="7" type="ORF">B9Q03_10950</name>
</gene>
<evidence type="ECO:0000313" key="8">
    <source>
        <dbReference type="Proteomes" id="UP000240322"/>
    </source>
</evidence>
<protein>
    <recommendedName>
        <fullName evidence="9">Major facilitator superfamily (MFS) profile domain-containing protein</fullName>
    </recommendedName>
</protein>
<comment type="subcellular location">
    <subcellularLocation>
        <location evidence="1">Cell membrane</location>
        <topology evidence="1">Multi-pass membrane protein</topology>
    </subcellularLocation>
</comment>
<evidence type="ECO:0000256" key="3">
    <source>
        <dbReference type="ARBA" id="ARBA00022692"/>
    </source>
</evidence>
<evidence type="ECO:0000256" key="4">
    <source>
        <dbReference type="ARBA" id="ARBA00022989"/>
    </source>
</evidence>
<feature type="transmembrane region" description="Helical" evidence="6">
    <location>
        <begin position="36"/>
        <end position="56"/>
    </location>
</feature>
<sequence length="414" mass="44596">MEKGSFSYQAALVTGGLASTPLVVRSVFTVAKAFPSMLGAVIFLSLLVTSLVTPAYSSFIDRVSRRRVLAGLTLAESVVFACAFFLYPLLGRPLLIYLTLVGGVELVSNLYWTAANSLLRDVVTRENYRSQAGYAEISSQLPAVVAAGSAVFLSTLPFGSLLVFGVALDLVSAAMLSGVPEHRPDHFNGSGGTTMQGVERTWNHWSSVGIREFFRYVRAHLAQVALVYLIGFPFVFTVAGNFVKPVFIANILHGSPAFLAFSEAEYAGFAIVAGLVTPLLQRRLGDSSTLILLFSAYTVASFIMPMYASYTVFTVCQAIHGLGNPGSRVVRKSVVLKSVDRGELGRFNGSVSLLFTLTRMVIIGGSTIMISVGVQRVMVAFSVVQATLTALFLVALFRAPTVKRIFLSEAHWAD</sequence>
<feature type="transmembrane region" description="Helical" evidence="6">
    <location>
        <begin position="377"/>
        <end position="397"/>
    </location>
</feature>
<dbReference type="EMBL" id="NEXE01000177">
    <property type="protein sequence ID" value="PSN87209.1"/>
    <property type="molecule type" value="Genomic_DNA"/>
</dbReference>
<proteinExistence type="predicted"/>
<dbReference type="Gene3D" id="1.20.1250.20">
    <property type="entry name" value="MFS general substrate transporter like domains"/>
    <property type="match status" value="1"/>
</dbReference>
<dbReference type="GO" id="GO:0022857">
    <property type="term" value="F:transmembrane transporter activity"/>
    <property type="evidence" value="ECO:0007669"/>
    <property type="project" value="InterPro"/>
</dbReference>
<keyword evidence="2" id="KW-1003">Cell membrane</keyword>
<name>A0A2R6ALE3_9ARCH</name>
<evidence type="ECO:0000256" key="1">
    <source>
        <dbReference type="ARBA" id="ARBA00004651"/>
    </source>
</evidence>
<reference evidence="7 8" key="1">
    <citation type="submission" date="2017-04" db="EMBL/GenBank/DDBJ databases">
        <title>Novel microbial lineages endemic to geothermal iron-oxide mats fill important gaps in the evolutionary history of Archaea.</title>
        <authorList>
            <person name="Jay Z.J."/>
            <person name="Beam J.P."/>
            <person name="Dlakic M."/>
            <person name="Rusch D.B."/>
            <person name="Kozubal M.A."/>
            <person name="Inskeep W.P."/>
        </authorList>
    </citation>
    <scope>NUCLEOTIDE SEQUENCE [LARGE SCALE GENOMIC DNA]</scope>
    <source>
        <strain evidence="7">OSP_D</strain>
    </source>
</reference>
<feature type="transmembrane region" description="Helical" evidence="6">
    <location>
        <begin position="68"/>
        <end position="88"/>
    </location>
</feature>
<feature type="transmembrane region" description="Helical" evidence="6">
    <location>
        <begin position="255"/>
        <end position="277"/>
    </location>
</feature>
<dbReference type="Proteomes" id="UP000240322">
    <property type="component" value="Unassembled WGS sequence"/>
</dbReference>
<comment type="caution">
    <text evidence="7">The sequence shown here is derived from an EMBL/GenBank/DDBJ whole genome shotgun (WGS) entry which is preliminary data.</text>
</comment>
<dbReference type="GO" id="GO:0005886">
    <property type="term" value="C:plasma membrane"/>
    <property type="evidence" value="ECO:0007669"/>
    <property type="project" value="UniProtKB-SubCell"/>
</dbReference>
<evidence type="ECO:0000256" key="6">
    <source>
        <dbReference type="SAM" id="Phobius"/>
    </source>
</evidence>
<dbReference type="InterPro" id="IPR036259">
    <property type="entry name" value="MFS_trans_sf"/>
</dbReference>
<feature type="transmembrane region" description="Helical" evidence="6">
    <location>
        <begin position="289"/>
        <end position="308"/>
    </location>
</feature>
<keyword evidence="4 6" id="KW-1133">Transmembrane helix</keyword>
<evidence type="ECO:0000313" key="7">
    <source>
        <dbReference type="EMBL" id="PSN87209.1"/>
    </source>
</evidence>